<accession>A0A2U1TC55</accession>
<dbReference type="Gene3D" id="2.60.420.10">
    <property type="entry name" value="Maltose phosphorylase, domain 3"/>
    <property type="match status" value="1"/>
</dbReference>
<comment type="caution">
    <text evidence="8">The sequence shown here is derived from an EMBL/GenBank/DDBJ whole genome shotgun (WGS) entry which is preliminary data.</text>
</comment>
<dbReference type="InterPro" id="IPR008902">
    <property type="entry name" value="Rhamnosid_concanavalin"/>
</dbReference>
<organism evidence="8 9">
    <name type="scientific">Mycetocola zhujimingii</name>
    <dbReference type="NCBI Taxonomy" id="2079792"/>
    <lineage>
        <taxon>Bacteria</taxon>
        <taxon>Bacillati</taxon>
        <taxon>Actinomycetota</taxon>
        <taxon>Actinomycetes</taxon>
        <taxon>Micrococcales</taxon>
        <taxon>Microbacteriaceae</taxon>
        <taxon>Mycetocola</taxon>
    </lineage>
</organism>
<dbReference type="Pfam" id="PF17390">
    <property type="entry name" value="Bac_rhamnosid_C"/>
    <property type="match status" value="1"/>
</dbReference>
<gene>
    <name evidence="8" type="ORF">DF223_12840</name>
</gene>
<evidence type="ECO:0000259" key="6">
    <source>
        <dbReference type="Pfam" id="PF17389"/>
    </source>
</evidence>
<dbReference type="PANTHER" id="PTHR33307:SF6">
    <property type="entry name" value="ALPHA-RHAMNOSIDASE (EUROFUNG)-RELATED"/>
    <property type="match status" value="1"/>
</dbReference>
<dbReference type="Gene3D" id="2.60.120.260">
    <property type="entry name" value="Galactose-binding domain-like"/>
    <property type="match status" value="2"/>
</dbReference>
<reference evidence="9" key="1">
    <citation type="submission" date="2018-04" db="EMBL/GenBank/DDBJ databases">
        <authorList>
            <person name="Liu S."/>
            <person name="Wang Z."/>
            <person name="Li J."/>
        </authorList>
    </citation>
    <scope>NUCLEOTIDE SEQUENCE [LARGE SCALE GENOMIC DNA]</scope>
    <source>
        <strain evidence="9">622</strain>
    </source>
</reference>
<dbReference type="InterPro" id="IPR012341">
    <property type="entry name" value="6hp_glycosidase-like_sf"/>
</dbReference>
<evidence type="ECO:0000256" key="1">
    <source>
        <dbReference type="ARBA" id="ARBA00001445"/>
    </source>
</evidence>
<dbReference type="Pfam" id="PF17389">
    <property type="entry name" value="Bac_rhamnosid6H"/>
    <property type="match status" value="1"/>
</dbReference>
<dbReference type="PANTHER" id="PTHR33307">
    <property type="entry name" value="ALPHA-RHAMNOSIDASE (EUROFUNG)"/>
    <property type="match status" value="1"/>
</dbReference>
<dbReference type="InterPro" id="IPR035396">
    <property type="entry name" value="Bac_rhamnosid6H"/>
</dbReference>
<dbReference type="RefSeq" id="WP_108963453.1">
    <property type="nucleotide sequence ID" value="NZ_QEFB01000013.1"/>
</dbReference>
<feature type="domain" description="Alpha-L-rhamnosidase six-hairpin glycosidase" evidence="6">
    <location>
        <begin position="311"/>
        <end position="669"/>
    </location>
</feature>
<dbReference type="Pfam" id="PF05592">
    <property type="entry name" value="Bac_rhamnosid"/>
    <property type="match status" value="1"/>
</dbReference>
<dbReference type="SUPFAM" id="SSF48208">
    <property type="entry name" value="Six-hairpin glycosidases"/>
    <property type="match status" value="1"/>
</dbReference>
<dbReference type="PROSITE" id="PS50007">
    <property type="entry name" value="PIPLC_X_DOMAIN"/>
    <property type="match status" value="1"/>
</dbReference>
<feature type="domain" description="Alpha-L-rhamnosidase concanavalin-like" evidence="4">
    <location>
        <begin position="210"/>
        <end position="307"/>
    </location>
</feature>
<sequence>MTTALSPLRDAAFLSATAPEGIAPRFRFEAALDKPRDEVATAALVATAHGVYEAKIDGVAVTESVLNPGWTSYEWRLAYQDYDVTDVVARGAGPLRLELLLGNGWYRGRLGFAGANANYGDEISVAAALEVTYRDGSSQRIVTSNAWTAEESDITRNSLYNGQTIDANLRVGGTSLEVREVDIDRATLIPQTSPPIVRNEVLSPVEISTSPSGRTIVDFGQNLVGWVRFSVRGEPGDSIRIRHAEVLEDGELGMRPLRGAEATDEFILSGELDSFEPTFTFHGFRYIDVDGWPGELGPNSLEAVVVHSEMERTGHFTCSEPLVNQLVHNSVWGQKGNFLSVPTDCPQRDERLGWTGDLAAYAASANFQFDTSDFLDGWLRDLLEETRHTEDKVVPLIVPEVLKYAHFPDGFSLPWHRATAVWGDAAVWVPQALWWSYGDAARLADYYPAIVMHLDSIEPDVSDTGLWDGGNQLGDWLDPDAPPEDPAAAKADASVVATACLYRSASFAAEAADVLGKRDDAERWRAVASRTRKAFVEHYVDSRGVVRSDCATVYALAITFGVLEGQLRELAGNRLADLVRESGYRVTTGFAGTPYVTWALSETGHLQDAYRLLLERESPSWMYPVTMGATTIWERWDSMLPDGTINSGEMTSFNHYALGAVVDWVYQVVGGIRPASPGYASVRIQPQPGPGIDWAETTYRTANGPVSCAWRVTDGELRVEIALPDDVPAEVILPDGSRFAVTGGAHEFVGAAEASMTA</sequence>
<dbReference type="AlphaFoldDB" id="A0A2U1TC55"/>
<comment type="catalytic activity">
    <reaction evidence="1">
        <text>Hydrolysis of terminal non-reducing alpha-L-rhamnose residues in alpha-L-rhamnosides.</text>
        <dbReference type="EC" id="3.2.1.40"/>
    </reaction>
</comment>
<keyword evidence="3" id="KW-0378">Hydrolase</keyword>
<evidence type="ECO:0000259" key="7">
    <source>
        <dbReference type="Pfam" id="PF17390"/>
    </source>
</evidence>
<dbReference type="InterPro" id="IPR016007">
    <property type="entry name" value="Alpha_rhamnosid"/>
</dbReference>
<dbReference type="InterPro" id="IPR013737">
    <property type="entry name" value="Bac_rhamnosid_N"/>
</dbReference>
<keyword evidence="9" id="KW-1185">Reference proteome</keyword>
<dbReference type="InterPro" id="IPR008928">
    <property type="entry name" value="6-hairpin_glycosidase_sf"/>
</dbReference>
<protein>
    <recommendedName>
        <fullName evidence="2">alpha-L-rhamnosidase</fullName>
        <ecNumber evidence="2">3.2.1.40</ecNumber>
    </recommendedName>
</protein>
<dbReference type="EMBL" id="QEFB01000013">
    <property type="protein sequence ID" value="PWC06468.1"/>
    <property type="molecule type" value="Genomic_DNA"/>
</dbReference>
<evidence type="ECO:0000313" key="9">
    <source>
        <dbReference type="Proteomes" id="UP000244962"/>
    </source>
</evidence>
<feature type="domain" description="Alpha-L-rhamnosidase C-terminal" evidence="7">
    <location>
        <begin position="671"/>
        <end position="738"/>
    </location>
</feature>
<dbReference type="GO" id="GO:0030596">
    <property type="term" value="F:alpha-L-rhamnosidase activity"/>
    <property type="evidence" value="ECO:0007669"/>
    <property type="project" value="UniProtKB-EC"/>
</dbReference>
<evidence type="ECO:0000256" key="2">
    <source>
        <dbReference type="ARBA" id="ARBA00012652"/>
    </source>
</evidence>
<dbReference type="InterPro" id="IPR035398">
    <property type="entry name" value="Bac_rhamnosid_C"/>
</dbReference>
<name>A0A2U1TC55_9MICO</name>
<evidence type="ECO:0000259" key="4">
    <source>
        <dbReference type="Pfam" id="PF05592"/>
    </source>
</evidence>
<evidence type="ECO:0000313" key="8">
    <source>
        <dbReference type="EMBL" id="PWC06468.1"/>
    </source>
</evidence>
<dbReference type="Proteomes" id="UP000244962">
    <property type="component" value="Unassembled WGS sequence"/>
</dbReference>
<dbReference type="Gene3D" id="1.50.10.10">
    <property type="match status" value="1"/>
</dbReference>
<dbReference type="GO" id="GO:0005975">
    <property type="term" value="P:carbohydrate metabolic process"/>
    <property type="evidence" value="ECO:0007669"/>
    <property type="project" value="InterPro"/>
</dbReference>
<dbReference type="Pfam" id="PF08531">
    <property type="entry name" value="Bac_rhamnosid_N"/>
    <property type="match status" value="1"/>
</dbReference>
<dbReference type="EC" id="3.2.1.40" evidence="2"/>
<proteinExistence type="predicted"/>
<feature type="domain" description="Bacterial alpha-L-rhamnosidase N-terminal" evidence="5">
    <location>
        <begin position="38"/>
        <end position="198"/>
    </location>
</feature>
<evidence type="ECO:0000256" key="3">
    <source>
        <dbReference type="ARBA" id="ARBA00022801"/>
    </source>
</evidence>
<evidence type="ECO:0000259" key="5">
    <source>
        <dbReference type="Pfam" id="PF08531"/>
    </source>
</evidence>